<dbReference type="CDD" id="cd10538">
    <property type="entry name" value="SET_SETDB-like"/>
    <property type="match status" value="1"/>
</dbReference>
<evidence type="ECO:0000259" key="3">
    <source>
        <dbReference type="PROSITE" id="PS50280"/>
    </source>
</evidence>
<keyword evidence="2" id="KW-0158">Chromosome</keyword>
<dbReference type="AlphaFoldDB" id="A0A1D8DGS4"/>
<dbReference type="Pfam" id="PF10440">
    <property type="entry name" value="WIYLD"/>
    <property type="match status" value="1"/>
</dbReference>
<evidence type="ECO:0000256" key="1">
    <source>
        <dbReference type="ARBA" id="ARBA00004286"/>
    </source>
</evidence>
<organism evidence="5">
    <name type="scientific">Phalaenopsis aphrodite subsp. formosana</name>
    <name type="common">Moth orchid</name>
    <dbReference type="NCBI Taxonomy" id="308872"/>
    <lineage>
        <taxon>Eukaryota</taxon>
        <taxon>Viridiplantae</taxon>
        <taxon>Streptophyta</taxon>
        <taxon>Embryophyta</taxon>
        <taxon>Tracheophyta</taxon>
        <taxon>Spermatophyta</taxon>
        <taxon>Magnoliopsida</taxon>
        <taxon>Liliopsida</taxon>
        <taxon>Asparagales</taxon>
        <taxon>Orchidaceae</taxon>
        <taxon>Epidendroideae</taxon>
        <taxon>Vandeae</taxon>
        <taxon>Aeridinae</taxon>
        <taxon>Phalaenopsis</taxon>
    </lineage>
</organism>
<dbReference type="Gene3D" id="2.170.270.10">
    <property type="entry name" value="SET domain"/>
    <property type="match status" value="1"/>
</dbReference>
<dbReference type="PROSITE" id="PS51580">
    <property type="entry name" value="SAM_MT43_3"/>
    <property type="match status" value="1"/>
</dbReference>
<dbReference type="PROSITE" id="PS50280">
    <property type="entry name" value="SET"/>
    <property type="match status" value="1"/>
</dbReference>
<dbReference type="SMART" id="SM00317">
    <property type="entry name" value="SET"/>
    <property type="match status" value="1"/>
</dbReference>
<dbReference type="InterPro" id="IPR043017">
    <property type="entry name" value="WIYLD_dom_sf"/>
</dbReference>
<reference evidence="5" key="2">
    <citation type="submission" date="2016-08" db="EMBL/GenBank/DDBJ databases">
        <authorList>
            <person name="Seilhamer J.J."/>
        </authorList>
    </citation>
    <scope>NUCLEOTIDE SEQUENCE</scope>
</reference>
<dbReference type="InterPro" id="IPR007728">
    <property type="entry name" value="Pre-SET_dom"/>
</dbReference>
<dbReference type="GO" id="GO:0005694">
    <property type="term" value="C:chromosome"/>
    <property type="evidence" value="ECO:0007669"/>
    <property type="project" value="UniProtKB-SubCell"/>
</dbReference>
<accession>A0A1D8DGS4</accession>
<dbReference type="InterPro" id="IPR025776">
    <property type="entry name" value="SUVR4/1/2"/>
</dbReference>
<proteinExistence type="evidence at transcript level"/>
<dbReference type="Pfam" id="PF00856">
    <property type="entry name" value="SET"/>
    <property type="match status" value="1"/>
</dbReference>
<dbReference type="PANTHER" id="PTHR46450">
    <property type="entry name" value="INACTIVE HISTONE-LYSINE N-METHYLTRANSFERASE SUVR1-RELATED"/>
    <property type="match status" value="1"/>
</dbReference>
<dbReference type="PROSITE" id="PS50867">
    <property type="entry name" value="PRE_SET"/>
    <property type="match status" value="1"/>
</dbReference>
<comment type="subcellular location">
    <subcellularLocation>
        <location evidence="1">Chromosome</location>
    </subcellularLocation>
</comment>
<dbReference type="SMART" id="SM00468">
    <property type="entry name" value="PreSET"/>
    <property type="match status" value="1"/>
</dbReference>
<dbReference type="InterPro" id="IPR001214">
    <property type="entry name" value="SET_dom"/>
</dbReference>
<dbReference type="EMBL" id="KX759041">
    <property type="protein sequence ID" value="AOS89827.1"/>
    <property type="molecule type" value="mRNA"/>
</dbReference>
<evidence type="ECO:0000259" key="4">
    <source>
        <dbReference type="PROSITE" id="PS50867"/>
    </source>
</evidence>
<sequence>MAPSAQLQRAIAALKAMKRLGFDQGVSKAILKELLKVYGNNWEYIEDENYRLLADAILDSLEAKDNGANKKYPAVADELGKPVKRLTAVDDLGPSQSTHEHETYGETILKKKKLVASGEASLISFKGEKNKPVEAQCSHGGIGAFLSPDSLLKDETDGIGEMHPQLAINFEEPRTLLDHTTSKITRRTMCSSYQRDEQYKCDREDNVVGYKEPKIEPDIGVLQETAVNTTFLDKPIHVAGNDISTNCNISTAVVEPDRVPSEIAANGEEARNLGDSGANTLNGPTHAFNIQLAPNKGNDVQNELSTNANIVFSNMGKEDVAKLSPLNESMGSCKTPVIHRSLTGRSFNGSPNLVSLEAQRGMNGLQSGLHIDGESNGLQENGASESSNNNVSHCLAFLPFHENVVIASSPQHDKHDIAKGEEKLKISVVNEFNSEETPPYFRYISCNAVYQNAHVNFSLAQISEDDSCINCFGNCLSASIPCACTRVTGGEFVYTLDGLLKMEFLTEFIYMNCYMGKHFVYCKNCPIVRFSSGYKPVACKGHPVRKFIKECWSKCGCNKQCGNRVVQRGITRNLQVFYTANGKGWGLRTLEELPRGAFVYEYVGEILTSKEFRDRTAQGYGSAEHTYTLVLDADWGSVEGLRDEEALCLDATFYGNVGRFVNHRCFDANLVEVPVEWETPDHNYYHLAYFTTRKVEAFEELTWDYGIDFKDLEHPIKTFKCLCGSRYCRDCCRSKGRKRK</sequence>
<dbReference type="InterPro" id="IPR018848">
    <property type="entry name" value="WIYLD_domain"/>
</dbReference>
<dbReference type="GO" id="GO:0005634">
    <property type="term" value="C:nucleus"/>
    <property type="evidence" value="ECO:0007669"/>
    <property type="project" value="InterPro"/>
</dbReference>
<dbReference type="Pfam" id="PF05033">
    <property type="entry name" value="Pre-SET"/>
    <property type="match status" value="1"/>
</dbReference>
<name>A0A1D8DGS4_PHAAO</name>
<dbReference type="PANTHER" id="PTHR46450:SF24">
    <property type="entry name" value="HISTONE-LYSINE N-METHYLTRANSFERASE SUVR4"/>
    <property type="match status" value="1"/>
</dbReference>
<dbReference type="Gene3D" id="1.10.8.850">
    <property type="entry name" value="Histone-lysine N methyltransferase , C-terminal domain-like"/>
    <property type="match status" value="1"/>
</dbReference>
<protein>
    <submittedName>
        <fullName evidence="5">Su/var3-9-related protein 1</fullName>
    </submittedName>
</protein>
<feature type="domain" description="SET" evidence="3">
    <location>
        <begin position="572"/>
        <end position="706"/>
    </location>
</feature>
<dbReference type="SUPFAM" id="SSF82199">
    <property type="entry name" value="SET domain"/>
    <property type="match status" value="1"/>
</dbReference>
<evidence type="ECO:0000313" key="5">
    <source>
        <dbReference type="EMBL" id="AOS89827.1"/>
    </source>
</evidence>
<reference evidence="5" key="1">
    <citation type="journal article" date="2016" name="Plant Signal. Behav.">
        <title>Expression analysis of fertilization/early embryogenesis-associated genes in Phalaenopsis orchids.</title>
        <authorList>
            <person name="Chen J.C."/>
            <person name="Wei M.J."/>
            <person name="Fang S.C."/>
        </authorList>
    </citation>
    <scope>NUCLEOTIDE SEQUENCE</scope>
</reference>
<evidence type="ECO:0000256" key="2">
    <source>
        <dbReference type="ARBA" id="ARBA00022454"/>
    </source>
</evidence>
<dbReference type="InterPro" id="IPR046341">
    <property type="entry name" value="SET_dom_sf"/>
</dbReference>
<dbReference type="GO" id="GO:0008270">
    <property type="term" value="F:zinc ion binding"/>
    <property type="evidence" value="ECO:0007669"/>
    <property type="project" value="InterPro"/>
</dbReference>
<feature type="domain" description="Pre-SET" evidence="4">
    <location>
        <begin position="467"/>
        <end position="569"/>
    </location>
</feature>
<dbReference type="GO" id="GO:0042054">
    <property type="term" value="F:histone methyltransferase activity"/>
    <property type="evidence" value="ECO:0007669"/>
    <property type="project" value="InterPro"/>
</dbReference>